<dbReference type="Proteomes" id="UP000537989">
    <property type="component" value="Unassembled WGS sequence"/>
</dbReference>
<evidence type="ECO:0000313" key="4">
    <source>
        <dbReference type="EMBL" id="KAF5247804.1"/>
    </source>
</evidence>
<feature type="domain" description="Beta-lactamase-related" evidence="2">
    <location>
        <begin position="507"/>
        <end position="782"/>
    </location>
</feature>
<gene>
    <name evidence="4" type="ORF">FAUST_588</name>
</gene>
<dbReference type="Gene3D" id="3.40.710.10">
    <property type="entry name" value="DD-peptidase/beta-lactamase superfamily"/>
    <property type="match status" value="1"/>
</dbReference>
<feature type="compositionally biased region" description="Low complexity" evidence="1">
    <location>
        <begin position="361"/>
        <end position="378"/>
    </location>
</feature>
<evidence type="ECO:0000259" key="2">
    <source>
        <dbReference type="Pfam" id="PF00144"/>
    </source>
</evidence>
<dbReference type="InterPro" id="IPR058664">
    <property type="entry name" value="ARB_00930-like_C"/>
</dbReference>
<dbReference type="PANTHER" id="PTHR22935">
    <property type="entry name" value="PENICILLIN-BINDING PROTEIN"/>
    <property type="match status" value="1"/>
</dbReference>
<dbReference type="Pfam" id="PF00144">
    <property type="entry name" value="Beta-lactamase"/>
    <property type="match status" value="1"/>
</dbReference>
<dbReference type="EMBL" id="JAAMOD010000011">
    <property type="protein sequence ID" value="KAF5247804.1"/>
    <property type="molecule type" value="Genomic_DNA"/>
</dbReference>
<feature type="region of interest" description="Disordered" evidence="1">
    <location>
        <begin position="360"/>
        <end position="380"/>
    </location>
</feature>
<reference evidence="4 5" key="1">
    <citation type="submission" date="2020-02" db="EMBL/GenBank/DDBJ databases">
        <title>Identification and distribution of gene clusters putatively required for synthesis of sphingolipid metabolism inhibitors in phylogenetically diverse species of the filamentous fungus Fusarium.</title>
        <authorList>
            <person name="Kim H.-S."/>
            <person name="Busman M."/>
            <person name="Brown D.W."/>
            <person name="Divon H."/>
            <person name="Uhlig S."/>
            <person name="Proctor R.H."/>
        </authorList>
    </citation>
    <scope>NUCLEOTIDE SEQUENCE [LARGE SCALE GENOMIC DNA]</scope>
    <source>
        <strain evidence="4 5">NRRL 2903</strain>
    </source>
</reference>
<dbReference type="SUPFAM" id="SSF56601">
    <property type="entry name" value="beta-lactamase/transpeptidase-like"/>
    <property type="match status" value="1"/>
</dbReference>
<evidence type="ECO:0000259" key="3">
    <source>
        <dbReference type="Pfam" id="PF26335"/>
    </source>
</evidence>
<dbReference type="InterPro" id="IPR001466">
    <property type="entry name" value="Beta-lactam-related"/>
</dbReference>
<evidence type="ECO:0008006" key="6">
    <source>
        <dbReference type="Google" id="ProtNLM"/>
    </source>
</evidence>
<protein>
    <recommendedName>
        <fullName evidence="6">Beta-lactamase-related domain-containing protein</fullName>
    </recommendedName>
</protein>
<dbReference type="Pfam" id="PF26335">
    <property type="entry name" value="ARB_00930_C"/>
    <property type="match status" value="1"/>
</dbReference>
<name>A0AAN6CA84_FUSAU</name>
<organism evidence="4 5">
    <name type="scientific">Fusarium austroamericanum</name>
    <dbReference type="NCBI Taxonomy" id="282268"/>
    <lineage>
        <taxon>Eukaryota</taxon>
        <taxon>Fungi</taxon>
        <taxon>Dikarya</taxon>
        <taxon>Ascomycota</taxon>
        <taxon>Pezizomycotina</taxon>
        <taxon>Sordariomycetes</taxon>
        <taxon>Hypocreomycetidae</taxon>
        <taxon>Hypocreales</taxon>
        <taxon>Nectriaceae</taxon>
        <taxon>Fusarium</taxon>
    </lineage>
</organism>
<dbReference type="InterPro" id="IPR051478">
    <property type="entry name" value="Beta-lactamase-like_AB/R"/>
</dbReference>
<evidence type="ECO:0000256" key="1">
    <source>
        <dbReference type="SAM" id="MobiDB-lite"/>
    </source>
</evidence>
<dbReference type="InterPro" id="IPR012338">
    <property type="entry name" value="Beta-lactam/transpept-like"/>
</dbReference>
<accession>A0AAN6CA84</accession>
<keyword evidence="5" id="KW-1185">Reference proteome</keyword>
<proteinExistence type="predicted"/>
<dbReference type="AlphaFoldDB" id="A0AAN6CA84"/>
<comment type="caution">
    <text evidence="4">The sequence shown here is derived from an EMBL/GenBank/DDBJ whole genome shotgun (WGS) entry which is preliminary data.</text>
</comment>
<evidence type="ECO:0000313" key="5">
    <source>
        <dbReference type="Proteomes" id="UP000537989"/>
    </source>
</evidence>
<sequence length="932" mass="103515">MLAAASYTDVGTQVALGNIFKQIVAVRMVDGDFNQLDLLQGLLIHVAWAHYQPKPKRYIQHLHLITSIISDLRLDRPRKPKLWSAEGGRYQNKPDWQPDEMRALAGAYYLSSSSSIILQKSRQVFNTTYLLACCEHLASLNQYPTDKFLPYITRVQTLIENIEDLVCKTATTDNGLQFFTECQEITQKCLDIKSTLPFPLSESPPLLLQIHILELMLSQSSPRGTAFGLDKFQNPFQDETTLNEWLSTSMSATRSLIGVILVMPQGEEVAMSNMGWIMMNCALNLAVRLDLIAARGSLSGFTQQLRRFLDMGHTLRQLVLRFEAVPGPDASADHPFHGIVKRIRRLENWYLSQVAQQTADSTSSISPSSGSQPSISLSDHTSGMPVSMPLPYQNWNMGGGSEWYQNPDLDITLAQTTTIEEDISFFGCAPLGAYYPPPTIDMASKPIQRLASDFTKKFDDLIQNGGSDKYGPVNVNTTSFSVVIFGGDEKLRDDPIVFEYHYTSPEDQISNKNLTLTTKFPVGDVTMVFTVYAWLAKMGEQWETPITKYLPELADVESPYAPSWTDITIGALAGQVSGLSRESNACVVGEPCDWDSFKEAFATKSPYFLPDTTPVVSYAAWQLLVFAMEREAGDDWSYILEETLLRPLNLTSSGLLSQDSKEIFATESLSTSIIGEPGALSFVSSMEDLARAGHSMLVSDLLTPAVSRRWLKSYADTSNLRNGVGRPWEVYRAGQNIRPIMDALTKAGSIGKYASYFGLTTDFNAGFAILAHDSTVEDRKLDLNVHADIVSEVIGHLSQFAAADTKARYAGQFKGENSMASFNTTSDGHGLVVQKLVIDGVNVKDRTAQKLGIRSSDLDFRVYPTNVRDETHHQFVAVFQDRSALIDQGTPTCITWQEIGADVEMFVRFNMGARKVVGLEIPQLDTKMKRVD</sequence>
<feature type="domain" description="Beta-lactamase-like ARB-00930-like C-terminal" evidence="3">
    <location>
        <begin position="801"/>
        <end position="931"/>
    </location>
</feature>
<dbReference type="PANTHER" id="PTHR22935:SF97">
    <property type="entry name" value="BETA-LACTAMASE-RELATED DOMAIN-CONTAINING PROTEIN"/>
    <property type="match status" value="1"/>
</dbReference>